<gene>
    <name evidence="9" type="ORF">Cci01nite_74890</name>
</gene>
<evidence type="ECO:0000259" key="6">
    <source>
        <dbReference type="Pfam" id="PF04539"/>
    </source>
</evidence>
<dbReference type="Pfam" id="PF04542">
    <property type="entry name" value="Sigma70_r2"/>
    <property type="match status" value="1"/>
</dbReference>
<keyword evidence="2" id="KW-0731">Sigma factor</keyword>
<dbReference type="GO" id="GO:0006352">
    <property type="term" value="P:DNA-templated transcription initiation"/>
    <property type="evidence" value="ECO:0007669"/>
    <property type="project" value="InterPro"/>
</dbReference>
<dbReference type="GO" id="GO:0003677">
    <property type="term" value="F:DNA binding"/>
    <property type="evidence" value="ECO:0007669"/>
    <property type="project" value="UniProtKB-KW"/>
</dbReference>
<feature type="region of interest" description="Disordered" evidence="5">
    <location>
        <begin position="1"/>
        <end position="25"/>
    </location>
</feature>
<evidence type="ECO:0000256" key="4">
    <source>
        <dbReference type="ARBA" id="ARBA00023163"/>
    </source>
</evidence>
<name>A0A8J3P5K3_9ACTN</name>
<keyword evidence="10" id="KW-1185">Reference proteome</keyword>
<dbReference type="Pfam" id="PF04545">
    <property type="entry name" value="Sigma70_r4"/>
    <property type="match status" value="1"/>
</dbReference>
<evidence type="ECO:0008006" key="11">
    <source>
        <dbReference type="Google" id="ProtNLM"/>
    </source>
</evidence>
<proteinExistence type="predicted"/>
<evidence type="ECO:0000259" key="8">
    <source>
        <dbReference type="Pfam" id="PF04545"/>
    </source>
</evidence>
<evidence type="ECO:0000259" key="7">
    <source>
        <dbReference type="Pfam" id="PF04542"/>
    </source>
</evidence>
<keyword evidence="1" id="KW-0805">Transcription regulation</keyword>
<dbReference type="InterPro" id="IPR007624">
    <property type="entry name" value="RNA_pol_sigma70_r3"/>
</dbReference>
<dbReference type="CDD" id="cd06171">
    <property type="entry name" value="Sigma70_r4"/>
    <property type="match status" value="1"/>
</dbReference>
<evidence type="ECO:0000256" key="5">
    <source>
        <dbReference type="SAM" id="MobiDB-lite"/>
    </source>
</evidence>
<dbReference type="InterPro" id="IPR014322">
    <property type="entry name" value="RNA_pol_sigma-B/F/G"/>
</dbReference>
<dbReference type="InterPro" id="IPR013325">
    <property type="entry name" value="RNA_pol_sigma_r2"/>
</dbReference>
<feature type="domain" description="RNA polymerase sigma-70 region 2" evidence="7">
    <location>
        <begin position="38"/>
        <end position="106"/>
    </location>
</feature>
<evidence type="ECO:0000256" key="1">
    <source>
        <dbReference type="ARBA" id="ARBA00023015"/>
    </source>
</evidence>
<dbReference type="InterPro" id="IPR036388">
    <property type="entry name" value="WH-like_DNA-bd_sf"/>
</dbReference>
<accession>A0A8J3P5K3</accession>
<dbReference type="AlphaFoldDB" id="A0A8J3P5K3"/>
<organism evidence="9 10">
    <name type="scientific">Catellatospora citrea</name>
    <dbReference type="NCBI Taxonomy" id="53366"/>
    <lineage>
        <taxon>Bacteria</taxon>
        <taxon>Bacillati</taxon>
        <taxon>Actinomycetota</taxon>
        <taxon>Actinomycetes</taxon>
        <taxon>Micromonosporales</taxon>
        <taxon>Micromonosporaceae</taxon>
        <taxon>Catellatospora</taxon>
    </lineage>
</organism>
<dbReference type="RefSeq" id="WP_120319927.1">
    <property type="nucleotide sequence ID" value="NZ_BONH01000052.1"/>
</dbReference>
<dbReference type="Proteomes" id="UP000659904">
    <property type="component" value="Unassembled WGS sequence"/>
</dbReference>
<dbReference type="SUPFAM" id="SSF88946">
    <property type="entry name" value="Sigma2 domain of RNA polymerase sigma factors"/>
    <property type="match status" value="1"/>
</dbReference>
<dbReference type="InterPro" id="IPR007627">
    <property type="entry name" value="RNA_pol_sigma70_r2"/>
</dbReference>
<dbReference type="GO" id="GO:0016987">
    <property type="term" value="F:sigma factor activity"/>
    <property type="evidence" value="ECO:0007669"/>
    <property type="project" value="UniProtKB-KW"/>
</dbReference>
<dbReference type="InterPro" id="IPR013324">
    <property type="entry name" value="RNA_pol_sigma_r3/r4-like"/>
</dbReference>
<keyword evidence="3" id="KW-0238">DNA-binding</keyword>
<protein>
    <recommendedName>
        <fullName evidence="11">RNA polymerase sigma-B factor</fullName>
    </recommendedName>
</protein>
<dbReference type="InterPro" id="IPR014284">
    <property type="entry name" value="RNA_pol_sigma-70_dom"/>
</dbReference>
<dbReference type="InterPro" id="IPR007630">
    <property type="entry name" value="RNA_pol_sigma70_r4"/>
</dbReference>
<dbReference type="EMBL" id="BONH01000052">
    <property type="protein sequence ID" value="GIG02396.1"/>
    <property type="molecule type" value="Genomic_DNA"/>
</dbReference>
<feature type="domain" description="RNA polymerase sigma-70 region 3" evidence="6">
    <location>
        <begin position="116"/>
        <end position="173"/>
    </location>
</feature>
<evidence type="ECO:0000256" key="2">
    <source>
        <dbReference type="ARBA" id="ARBA00023082"/>
    </source>
</evidence>
<evidence type="ECO:0000313" key="9">
    <source>
        <dbReference type="EMBL" id="GIG02396.1"/>
    </source>
</evidence>
<evidence type="ECO:0000256" key="3">
    <source>
        <dbReference type="ARBA" id="ARBA00023125"/>
    </source>
</evidence>
<dbReference type="NCBIfam" id="TIGR02980">
    <property type="entry name" value="SigBFG"/>
    <property type="match status" value="1"/>
</dbReference>
<reference evidence="9 10" key="1">
    <citation type="submission" date="2021-01" db="EMBL/GenBank/DDBJ databases">
        <title>Whole genome shotgun sequence of Catellatospora citrea NBRC 14495.</title>
        <authorList>
            <person name="Komaki H."/>
            <person name="Tamura T."/>
        </authorList>
    </citation>
    <scope>NUCLEOTIDE SEQUENCE [LARGE SCALE GENOMIC DNA]</scope>
    <source>
        <strain evidence="9 10">NBRC 14495</strain>
    </source>
</reference>
<dbReference type="PANTHER" id="PTHR30385">
    <property type="entry name" value="SIGMA FACTOR F FLAGELLAR"/>
    <property type="match status" value="1"/>
</dbReference>
<sequence length="255" mass="28410">MTIHAERTTARSVEQLLSRRDELPADHPDRARIRAQVIEENLPMAGRLARRFAGRGEHLEDLAQVAALALIKAVDGYDSAHQVPFTGYAVPFILGALKRHFRDAAWSMRVPRTVKELGPRVATAARELSQQQGRTPAPADIADHLHVALADVLTAMEAWHAYRVLSLNTSPAGSTGADLIDSIGDVDRRYAAVDERLCLRPMLARLAPRERRILVMRVYARMSQSEIAAEVGLSQMHVSRLLKRTLDRLRAQLPQ</sequence>
<dbReference type="PANTHER" id="PTHR30385:SF4">
    <property type="entry name" value="RNA POLYMERASE SIGMA-E FACTOR"/>
    <property type="match status" value="1"/>
</dbReference>
<dbReference type="NCBIfam" id="TIGR02937">
    <property type="entry name" value="sigma70-ECF"/>
    <property type="match status" value="1"/>
</dbReference>
<dbReference type="Gene3D" id="1.20.120.1810">
    <property type="match status" value="1"/>
</dbReference>
<dbReference type="Pfam" id="PF04539">
    <property type="entry name" value="Sigma70_r3"/>
    <property type="match status" value="1"/>
</dbReference>
<feature type="domain" description="RNA polymerase sigma-70 region 4" evidence="8">
    <location>
        <begin position="203"/>
        <end position="251"/>
    </location>
</feature>
<evidence type="ECO:0000313" key="10">
    <source>
        <dbReference type="Proteomes" id="UP000659904"/>
    </source>
</evidence>
<dbReference type="SUPFAM" id="SSF88659">
    <property type="entry name" value="Sigma3 and sigma4 domains of RNA polymerase sigma factors"/>
    <property type="match status" value="2"/>
</dbReference>
<comment type="caution">
    <text evidence="9">The sequence shown here is derived from an EMBL/GenBank/DDBJ whole genome shotgun (WGS) entry which is preliminary data.</text>
</comment>
<dbReference type="Gene3D" id="1.10.10.10">
    <property type="entry name" value="Winged helix-like DNA-binding domain superfamily/Winged helix DNA-binding domain"/>
    <property type="match status" value="2"/>
</dbReference>
<keyword evidence="4" id="KW-0804">Transcription</keyword>